<evidence type="ECO:0000313" key="3">
    <source>
        <dbReference type="Proteomes" id="UP000063930"/>
    </source>
</evidence>
<accession>A0AAC8WAC0</accession>
<organism evidence="2 3">
    <name type="scientific">Lactobacillus helveticus</name>
    <name type="common">Lactobacillus suntoryeus</name>
    <dbReference type="NCBI Taxonomy" id="1587"/>
    <lineage>
        <taxon>Bacteria</taxon>
        <taxon>Bacillati</taxon>
        <taxon>Bacillota</taxon>
        <taxon>Bacilli</taxon>
        <taxon>Lactobacillales</taxon>
        <taxon>Lactobacillaceae</taxon>
        <taxon>Lactobacillus</taxon>
    </lineage>
</organism>
<evidence type="ECO:0000313" key="2">
    <source>
        <dbReference type="EMBL" id="ALI53513.1"/>
    </source>
</evidence>
<dbReference type="Proteomes" id="UP000063930">
    <property type="component" value="Chromosome"/>
</dbReference>
<dbReference type="RefSeq" id="WP_054607682.1">
    <property type="nucleotide sequence ID" value="NZ_CP012381.1"/>
</dbReference>
<reference evidence="2 3" key="1">
    <citation type="submission" date="2015-08" db="EMBL/GenBank/DDBJ databases">
        <title>Complete genome sequence of Lactobacillus helveticus CAUH18, a probiotic strain originated from koumiss.</title>
        <authorList>
            <person name="Yang Y."/>
            <person name="Hao Y."/>
        </authorList>
    </citation>
    <scope>NUCLEOTIDE SEQUENCE [LARGE SCALE GENOMIC DNA]</scope>
    <source>
        <strain evidence="2 3">CAUH18</strain>
    </source>
</reference>
<sequence length="258" mass="30462">MKTVIMVVAHKKFPMPDKKGYLPILVGAVKNYRTGIEYQRDDEGENISAKNPNYNELTAVYWAWKNLKDVDAVGLVHYRRFLFASKPYKLSNVISIDKVEKLLSKYDVILPKKRNYYIESNYSHYIHAHHQEPVDTTREVIKKEYPQYLAKFDQVMKIRKAHMFNMFIMRRDAFESYCTFMFGVLNKVENQIDITNYSVQEKRVFGYLSELLMDVWLETKAFTYTELNWGQLGGKNNVKKAISLVERKIGIKTKTHFK</sequence>
<name>A0AAC8WAC0_LACHE</name>
<protein>
    <submittedName>
        <fullName evidence="2">Multidrug MFS transporter</fullName>
    </submittedName>
</protein>
<gene>
    <name evidence="2" type="ORF">ALV80_09545</name>
</gene>
<dbReference type="Pfam" id="PF14393">
    <property type="entry name" value="DUF4422"/>
    <property type="match status" value="1"/>
</dbReference>
<dbReference type="InterPro" id="IPR025536">
    <property type="entry name" value="DUF4422"/>
</dbReference>
<feature type="domain" description="DUF4422" evidence="1">
    <location>
        <begin position="5"/>
        <end position="220"/>
    </location>
</feature>
<proteinExistence type="predicted"/>
<dbReference type="AlphaFoldDB" id="A0AAC8WAC0"/>
<evidence type="ECO:0000259" key="1">
    <source>
        <dbReference type="Pfam" id="PF14393"/>
    </source>
</evidence>
<dbReference type="EMBL" id="CP012381">
    <property type="protein sequence ID" value="ALI53513.1"/>
    <property type="molecule type" value="Genomic_DNA"/>
</dbReference>